<dbReference type="Pfam" id="PF00498">
    <property type="entry name" value="FHA"/>
    <property type="match status" value="1"/>
</dbReference>
<evidence type="ECO:0000256" key="1">
    <source>
        <dbReference type="SAM" id="Phobius"/>
    </source>
</evidence>
<accession>A0ABT6JGJ7</accession>
<dbReference type="Proteomes" id="UP001156831">
    <property type="component" value="Unassembled WGS sequence"/>
</dbReference>
<feature type="transmembrane region" description="Helical" evidence="1">
    <location>
        <begin position="246"/>
        <end position="265"/>
    </location>
</feature>
<evidence type="ECO:0000259" key="2">
    <source>
        <dbReference type="PROSITE" id="PS50006"/>
    </source>
</evidence>
<sequence length="267" mass="28127">MDSVRLRFAGQGREDRPLAIGVHGLGRGAGGVLDLVEGGGEAVRLCVDRRGVWLNVDEGGPGVHVNGRQVRRMAMLRVGDAIYVDGVELRLVSATPVEALPADLPAPAADEPPDLRVVLRGVGGRFHGRCFTLERPRLVGRHAEADIRIDDPAFADRHARLELAGDQVVLRDLGSAEGSVVNGEHVRDALLSAGDQVVFDGHHRFVVEAPRRRPAAADAAAAAEAPLPVALSPDAGHRGHVSRLPWLLLAALGIAALLAALLLFGSG</sequence>
<proteinExistence type="predicted"/>
<dbReference type="RefSeq" id="WP_280600175.1">
    <property type="nucleotide sequence ID" value="NZ_JARXRN010000020.1"/>
</dbReference>
<evidence type="ECO:0000313" key="4">
    <source>
        <dbReference type="Proteomes" id="UP001156831"/>
    </source>
</evidence>
<dbReference type="InterPro" id="IPR008984">
    <property type="entry name" value="SMAD_FHA_dom_sf"/>
</dbReference>
<comment type="caution">
    <text evidence="3">The sequence shown here is derived from an EMBL/GenBank/DDBJ whole genome shotgun (WGS) entry which is preliminary data.</text>
</comment>
<dbReference type="Gene3D" id="2.60.200.20">
    <property type="match status" value="1"/>
</dbReference>
<evidence type="ECO:0000313" key="3">
    <source>
        <dbReference type="EMBL" id="MDH5829811.1"/>
    </source>
</evidence>
<dbReference type="PROSITE" id="PS50006">
    <property type="entry name" value="FHA_DOMAIN"/>
    <property type="match status" value="1"/>
</dbReference>
<feature type="domain" description="FHA" evidence="2">
    <location>
        <begin position="137"/>
        <end position="186"/>
    </location>
</feature>
<dbReference type="SUPFAM" id="SSF49879">
    <property type="entry name" value="SMAD/FHA domain"/>
    <property type="match status" value="1"/>
</dbReference>
<dbReference type="EMBL" id="JARXRN010000020">
    <property type="protein sequence ID" value="MDH5829811.1"/>
    <property type="molecule type" value="Genomic_DNA"/>
</dbReference>
<gene>
    <name evidence="3" type="ORF">QFW80_04670</name>
</gene>
<protein>
    <submittedName>
        <fullName evidence="3">FHA domain-containing protein</fullName>
    </submittedName>
</protein>
<keyword evidence="1" id="KW-0472">Membrane</keyword>
<keyword evidence="1" id="KW-1133">Transmembrane helix</keyword>
<dbReference type="InterPro" id="IPR000253">
    <property type="entry name" value="FHA_dom"/>
</dbReference>
<keyword evidence="1" id="KW-0812">Transmembrane</keyword>
<name>A0ABT6JGJ7_9GAMM</name>
<dbReference type="SMART" id="SM00240">
    <property type="entry name" value="FHA"/>
    <property type="match status" value="1"/>
</dbReference>
<dbReference type="CDD" id="cd00060">
    <property type="entry name" value="FHA"/>
    <property type="match status" value="1"/>
</dbReference>
<organism evidence="3 4">
    <name type="scientific">Luteimonas rhizosphaericola</name>
    <dbReference type="NCBI Taxonomy" id="3042024"/>
    <lineage>
        <taxon>Bacteria</taxon>
        <taxon>Pseudomonadati</taxon>
        <taxon>Pseudomonadota</taxon>
        <taxon>Gammaproteobacteria</taxon>
        <taxon>Lysobacterales</taxon>
        <taxon>Lysobacteraceae</taxon>
        <taxon>Luteimonas</taxon>
    </lineage>
</organism>
<keyword evidence="4" id="KW-1185">Reference proteome</keyword>
<reference evidence="3 4" key="1">
    <citation type="submission" date="2023-04" db="EMBL/GenBank/DDBJ databases">
        <title>Luteimonas sp. M1R5S18.</title>
        <authorList>
            <person name="Sun J.-Q."/>
        </authorList>
    </citation>
    <scope>NUCLEOTIDE SEQUENCE [LARGE SCALE GENOMIC DNA]</scope>
    <source>
        <strain evidence="3 4">M1R5S18</strain>
    </source>
</reference>